<organism evidence="1 2">
    <name type="scientific">Cylindrospermopsis raciborskii CS-505</name>
    <dbReference type="NCBI Taxonomy" id="533240"/>
    <lineage>
        <taxon>Bacteria</taxon>
        <taxon>Bacillati</taxon>
        <taxon>Cyanobacteriota</taxon>
        <taxon>Cyanophyceae</taxon>
        <taxon>Nostocales</taxon>
        <taxon>Aphanizomenonaceae</taxon>
        <taxon>Cylindrospermopsis</taxon>
    </lineage>
</organism>
<evidence type="ECO:0000313" key="1">
    <source>
        <dbReference type="EMBL" id="OBU75638.1"/>
    </source>
</evidence>
<accession>A0A853MEQ5</accession>
<protein>
    <submittedName>
        <fullName evidence="1">Uncharacterized protein</fullName>
    </submittedName>
</protein>
<comment type="caution">
    <text evidence="1">The sequence shown here is derived from an EMBL/GenBank/DDBJ whole genome shotgun (WGS) entry which is preliminary data.</text>
</comment>
<name>A0A853MEQ5_9CYAN</name>
<dbReference type="Proteomes" id="UP000093903">
    <property type="component" value="Unassembled WGS sequence"/>
</dbReference>
<gene>
    <name evidence="1" type="ORF">A9P98_04375</name>
</gene>
<dbReference type="EMBL" id="LYXA01000001">
    <property type="protein sequence ID" value="OBU75638.1"/>
    <property type="molecule type" value="Genomic_DNA"/>
</dbReference>
<evidence type="ECO:0000313" key="2">
    <source>
        <dbReference type="Proteomes" id="UP000093903"/>
    </source>
</evidence>
<proteinExistence type="predicted"/>
<dbReference type="AlphaFoldDB" id="A0A853MEQ5"/>
<sequence length="66" mass="7661">MKNVSTCKWDFFVWNADIMTQPNYGWQWKIGTEEFAIVFHMFCFAFNQQNDGTSPSGNVERFVGGV</sequence>
<reference evidence="1 2" key="1">
    <citation type="submission" date="2016-05" db="EMBL/GenBank/DDBJ databases">
        <title>First complete genome of the cyanobacterium Cylindrospermopsis raciborskii CS505, containing a circular chromosome and a single extrachromosomal element.</title>
        <authorList>
            <person name="Fuentes J."/>
            <person name="Tamames J."/>
            <person name="Allen E."/>
            <person name="Plominski A."/>
            <person name="Vasquez M."/>
        </authorList>
    </citation>
    <scope>NUCLEOTIDE SEQUENCE [LARGE SCALE GENOMIC DNA]</scope>
    <source>
        <strain evidence="1 2">CS505</strain>
    </source>
</reference>